<proteinExistence type="predicted"/>
<dbReference type="NCBIfam" id="TIGR01983">
    <property type="entry name" value="UbiG"/>
    <property type="match status" value="1"/>
</dbReference>
<keyword evidence="4" id="KW-0949">S-adenosyl-L-methionine</keyword>
<dbReference type="CDD" id="cd02440">
    <property type="entry name" value="AdoMet_MTases"/>
    <property type="match status" value="1"/>
</dbReference>
<dbReference type="GO" id="GO:0010420">
    <property type="term" value="F:polyprenyldihydroxybenzoate methyltransferase activity"/>
    <property type="evidence" value="ECO:0007669"/>
    <property type="project" value="InterPro"/>
</dbReference>
<dbReference type="OrthoDB" id="9801538at2"/>
<gene>
    <name evidence="6" type="ORF">SAMN04488003_10683</name>
</gene>
<dbReference type="InterPro" id="IPR010233">
    <property type="entry name" value="UbiG_MeTrfase"/>
</dbReference>
<dbReference type="PANTHER" id="PTHR43464">
    <property type="entry name" value="METHYLTRANSFERASE"/>
    <property type="match status" value="1"/>
</dbReference>
<dbReference type="GO" id="GO:0061542">
    <property type="term" value="F:3-demethylubiquinol 3-O-methyltransferase activity"/>
    <property type="evidence" value="ECO:0007669"/>
    <property type="project" value="InterPro"/>
</dbReference>
<keyword evidence="2 6" id="KW-0808">Transferase</keyword>
<evidence type="ECO:0000256" key="1">
    <source>
        <dbReference type="ARBA" id="ARBA00022603"/>
    </source>
</evidence>
<dbReference type="PANTHER" id="PTHR43464:SF19">
    <property type="entry name" value="UBIQUINONE BIOSYNTHESIS O-METHYLTRANSFERASE, MITOCHONDRIAL"/>
    <property type="match status" value="1"/>
</dbReference>
<evidence type="ECO:0000259" key="5">
    <source>
        <dbReference type="Pfam" id="PF08241"/>
    </source>
</evidence>
<feature type="domain" description="Methyltransferase type 11" evidence="5">
    <location>
        <begin position="49"/>
        <end position="144"/>
    </location>
</feature>
<dbReference type="Gene3D" id="3.40.50.150">
    <property type="entry name" value="Vaccinia Virus protein VP39"/>
    <property type="match status" value="1"/>
</dbReference>
<organism evidence="6 7">
    <name type="scientific">Loktanella fryxellensis</name>
    <dbReference type="NCBI Taxonomy" id="245187"/>
    <lineage>
        <taxon>Bacteria</taxon>
        <taxon>Pseudomonadati</taxon>
        <taxon>Pseudomonadota</taxon>
        <taxon>Alphaproteobacteria</taxon>
        <taxon>Rhodobacterales</taxon>
        <taxon>Roseobacteraceae</taxon>
        <taxon>Loktanella</taxon>
    </lineage>
</organism>
<sequence length="235" mass="25690">MRNDLTIYDSFADRWWSDEIRWVRTLKNLVPGRLRWFDRHIDWQGKDVLDLGCAGGFMAEALAQRGARVTGIDPAADAIRAARDHAALGDLAIAYDVGVGEALPYGDAQFDAVVCVDVLEHVADLDRVLAEVTRTLRPGGLFLFDTINRNPVARLATITLAEDILRLLPRGTHDPAMFIKPRELRRAMEGVGLVPGPVTGLGPRGIDRRGDLTFGPLPLTAVLYMGTARKPGGVA</sequence>
<name>A0A1H8C6D6_9RHOB</name>
<dbReference type="Proteomes" id="UP000199585">
    <property type="component" value="Unassembled WGS sequence"/>
</dbReference>
<dbReference type="AlphaFoldDB" id="A0A1H8C6D6"/>
<evidence type="ECO:0000256" key="3">
    <source>
        <dbReference type="ARBA" id="ARBA00022688"/>
    </source>
</evidence>
<reference evidence="6 7" key="1">
    <citation type="submission" date="2016-10" db="EMBL/GenBank/DDBJ databases">
        <authorList>
            <person name="de Groot N.N."/>
        </authorList>
    </citation>
    <scope>NUCLEOTIDE SEQUENCE [LARGE SCALE GENOMIC DNA]</scope>
    <source>
        <strain evidence="6 7">DSM 16213</strain>
    </source>
</reference>
<keyword evidence="3" id="KW-0831">Ubiquinone biosynthesis</keyword>
<dbReference type="Pfam" id="PF08241">
    <property type="entry name" value="Methyltransf_11"/>
    <property type="match status" value="1"/>
</dbReference>
<dbReference type="STRING" id="245187.SAMN04488003_10683"/>
<dbReference type="InterPro" id="IPR029063">
    <property type="entry name" value="SAM-dependent_MTases_sf"/>
</dbReference>
<dbReference type="SUPFAM" id="SSF53335">
    <property type="entry name" value="S-adenosyl-L-methionine-dependent methyltransferases"/>
    <property type="match status" value="1"/>
</dbReference>
<dbReference type="RefSeq" id="WP_089900468.1">
    <property type="nucleotide sequence ID" value="NZ_FOCI01000006.1"/>
</dbReference>
<evidence type="ECO:0000313" key="7">
    <source>
        <dbReference type="Proteomes" id="UP000199585"/>
    </source>
</evidence>
<protein>
    <submittedName>
        <fullName evidence="6">3-demethylubiquinone-9 3-methyltransferase</fullName>
    </submittedName>
</protein>
<keyword evidence="6" id="KW-0830">Ubiquinone</keyword>
<dbReference type="InterPro" id="IPR013216">
    <property type="entry name" value="Methyltransf_11"/>
</dbReference>
<evidence type="ECO:0000256" key="2">
    <source>
        <dbReference type="ARBA" id="ARBA00022679"/>
    </source>
</evidence>
<evidence type="ECO:0000313" key="6">
    <source>
        <dbReference type="EMBL" id="SEM90751.1"/>
    </source>
</evidence>
<keyword evidence="7" id="KW-1185">Reference proteome</keyword>
<keyword evidence="1 6" id="KW-0489">Methyltransferase</keyword>
<accession>A0A1H8C6D6</accession>
<dbReference type="GO" id="GO:0032259">
    <property type="term" value="P:methylation"/>
    <property type="evidence" value="ECO:0007669"/>
    <property type="project" value="UniProtKB-KW"/>
</dbReference>
<dbReference type="EMBL" id="FOCI01000006">
    <property type="protein sequence ID" value="SEM90751.1"/>
    <property type="molecule type" value="Genomic_DNA"/>
</dbReference>
<evidence type="ECO:0000256" key="4">
    <source>
        <dbReference type="ARBA" id="ARBA00022691"/>
    </source>
</evidence>